<dbReference type="PANTHER" id="PTHR32347:SF27">
    <property type="entry name" value="RND EFFLUX PUMP MEMBRANE FUSION PROTEIN BARREL-SANDWICH DOMAIN-CONTAINING PROTEIN"/>
    <property type="match status" value="1"/>
</dbReference>
<dbReference type="RefSeq" id="WP_100897639.1">
    <property type="nucleotide sequence ID" value="NZ_CAWNNC010000001.1"/>
</dbReference>
<evidence type="ECO:0000256" key="3">
    <source>
        <dbReference type="SAM" id="Coils"/>
    </source>
</evidence>
<dbReference type="Proteomes" id="UP000232003">
    <property type="component" value="Chromosome"/>
</dbReference>
<feature type="coiled-coil region" evidence="3">
    <location>
        <begin position="106"/>
        <end position="133"/>
    </location>
</feature>
<organism evidence="5 6">
    <name type="scientific">Nostoc flagelliforme CCNUN1</name>
    <dbReference type="NCBI Taxonomy" id="2038116"/>
    <lineage>
        <taxon>Bacteria</taxon>
        <taxon>Bacillati</taxon>
        <taxon>Cyanobacteriota</taxon>
        <taxon>Cyanophyceae</taxon>
        <taxon>Nostocales</taxon>
        <taxon>Nostocaceae</taxon>
        <taxon>Nostoc</taxon>
    </lineage>
</organism>
<feature type="transmembrane region" description="Helical" evidence="4">
    <location>
        <begin position="12"/>
        <end position="33"/>
    </location>
</feature>
<evidence type="ECO:0000313" key="5">
    <source>
        <dbReference type="EMBL" id="AUB35406.1"/>
    </source>
</evidence>
<comment type="subcellular location">
    <subcellularLocation>
        <location evidence="1">Cell envelope</location>
    </subcellularLocation>
</comment>
<protein>
    <submittedName>
        <fullName evidence="5">ABC.CD.TX, HlyD family secretion protein</fullName>
    </submittedName>
</protein>
<gene>
    <name evidence="5" type="ORF">COO91_01286</name>
</gene>
<feature type="coiled-coil region" evidence="3">
    <location>
        <begin position="175"/>
        <end position="240"/>
    </location>
</feature>
<dbReference type="Gene3D" id="2.40.30.170">
    <property type="match status" value="1"/>
</dbReference>
<evidence type="ECO:0000313" key="6">
    <source>
        <dbReference type="Proteomes" id="UP000232003"/>
    </source>
</evidence>
<keyword evidence="4" id="KW-1133">Transmembrane helix</keyword>
<name>A0A2K8SIV5_9NOSO</name>
<dbReference type="AlphaFoldDB" id="A0A2K8SIV5"/>
<keyword evidence="6" id="KW-1185">Reference proteome</keyword>
<evidence type="ECO:0000256" key="2">
    <source>
        <dbReference type="ARBA" id="ARBA00023054"/>
    </source>
</evidence>
<dbReference type="KEGG" id="nfl:COO91_01286"/>
<reference evidence="5 6" key="1">
    <citation type="submission" date="2017-11" db="EMBL/GenBank/DDBJ databases">
        <title>Complete genome of a free-living desiccation-tolerant cyanobacterium and its photosynthetic adaptation to extreme terrestrial habitat.</title>
        <authorList>
            <person name="Shang J."/>
        </authorList>
    </citation>
    <scope>NUCLEOTIDE SEQUENCE [LARGE SCALE GENOMIC DNA]</scope>
    <source>
        <strain evidence="5 6">CCNUN1</strain>
    </source>
</reference>
<proteinExistence type="predicted"/>
<dbReference type="GO" id="GO:0030313">
    <property type="term" value="C:cell envelope"/>
    <property type="evidence" value="ECO:0007669"/>
    <property type="project" value="UniProtKB-SubCell"/>
</dbReference>
<keyword evidence="4" id="KW-0812">Transmembrane</keyword>
<evidence type="ECO:0000256" key="1">
    <source>
        <dbReference type="ARBA" id="ARBA00004196"/>
    </source>
</evidence>
<dbReference type="NCBIfam" id="TIGR02971">
    <property type="entry name" value="heterocyst_DevB"/>
    <property type="match status" value="1"/>
</dbReference>
<keyword evidence="4" id="KW-0472">Membrane</keyword>
<dbReference type="PANTHER" id="PTHR32347">
    <property type="entry name" value="EFFLUX SYSTEM COMPONENT YKNX-RELATED"/>
    <property type="match status" value="1"/>
</dbReference>
<dbReference type="Gene3D" id="1.10.287.470">
    <property type="entry name" value="Helix hairpin bin"/>
    <property type="match status" value="1"/>
</dbReference>
<dbReference type="InterPro" id="IPR050465">
    <property type="entry name" value="UPF0194_transport"/>
</dbReference>
<dbReference type="SUPFAM" id="SSF111369">
    <property type="entry name" value="HlyD-like secretion proteins"/>
    <property type="match status" value="2"/>
</dbReference>
<dbReference type="EMBL" id="CP024785">
    <property type="protein sequence ID" value="AUB35406.1"/>
    <property type="molecule type" value="Genomic_DNA"/>
</dbReference>
<keyword evidence="2 3" id="KW-0175">Coiled coil</keyword>
<evidence type="ECO:0000256" key="4">
    <source>
        <dbReference type="SAM" id="Phobius"/>
    </source>
</evidence>
<sequence>MSLKVFLKHTNKWFIGLVVAATAVSSLIAFYSISQFETVNKTSSSRTVATKLEVKKVTALGRLEPEAEVINLSAPLALDGDRLVQLLVKESDKVKTGQVIAILDSRDKLQKALLQVQEQVKMAEAKLAQVKAGAKAGEISAQKAAIERLQAQLQGDRIAQQQTIARLEAQWQGDRSAQEATIRRLLAELNNAQAEYQRHLQLYKEGAISGSSFDSKRLSLETAKQQISEAKAVLNRINTTASKQISEAKAVLNRINTTASKEINQAKAILNSIAEVRPVNIRAAQAEVDNAVAALKRAQTDLQQAYIKSPIAGQILKVHTRVGEKISNSGIVDLAQTDQMMAVAEVYQTDVGKVKVGQKATVTSPAIEGKLQGTVFQIGLQVNRQNVFSNQPGENLDRRVVEVKIRLNPKDNKQVASFTNLQVQTAIEL</sequence>
<dbReference type="Gene3D" id="2.40.50.100">
    <property type="match status" value="2"/>
</dbReference>
<dbReference type="InterPro" id="IPR014315">
    <property type="entry name" value="ABC_heterocyst_DevB"/>
</dbReference>
<accession>A0A2K8SIV5</accession>
<dbReference type="OrthoDB" id="556614at2"/>